<feature type="transmembrane region" description="Helical" evidence="11">
    <location>
        <begin position="81"/>
        <end position="97"/>
    </location>
</feature>
<dbReference type="InterPro" id="IPR023298">
    <property type="entry name" value="ATPase_P-typ_TM_dom_sf"/>
</dbReference>
<dbReference type="GO" id="GO:1990573">
    <property type="term" value="P:potassium ion import across plasma membrane"/>
    <property type="evidence" value="ECO:0007669"/>
    <property type="project" value="TreeGrafter"/>
</dbReference>
<keyword evidence="4 11" id="KW-0812">Transmembrane</keyword>
<keyword evidence="6" id="KW-0067">ATP-binding</keyword>
<keyword evidence="3" id="KW-0597">Phosphoprotein</keyword>
<dbReference type="Gene3D" id="3.40.50.1000">
    <property type="entry name" value="HAD superfamily/HAD-like"/>
    <property type="match status" value="1"/>
</dbReference>
<dbReference type="GO" id="GO:0030007">
    <property type="term" value="P:intracellular potassium ion homeostasis"/>
    <property type="evidence" value="ECO:0007669"/>
    <property type="project" value="TreeGrafter"/>
</dbReference>
<dbReference type="PANTHER" id="PTHR43294">
    <property type="entry name" value="SODIUM/POTASSIUM-TRANSPORTING ATPASE SUBUNIT ALPHA"/>
    <property type="match status" value="1"/>
</dbReference>
<dbReference type="Gene3D" id="3.40.1110.10">
    <property type="entry name" value="Calcium-transporting ATPase, cytoplasmic domain N"/>
    <property type="match status" value="1"/>
</dbReference>
<dbReference type="PANTHER" id="PTHR43294:SF20">
    <property type="entry name" value="P-TYPE ATPASE"/>
    <property type="match status" value="1"/>
</dbReference>
<dbReference type="GO" id="GO:0005524">
    <property type="term" value="F:ATP binding"/>
    <property type="evidence" value="ECO:0007669"/>
    <property type="project" value="UniProtKB-KW"/>
</dbReference>
<feature type="transmembrane region" description="Helical" evidence="11">
    <location>
        <begin position="790"/>
        <end position="808"/>
    </location>
</feature>
<dbReference type="InterPro" id="IPR006068">
    <property type="entry name" value="ATPase_P-typ_cation-transptr_C"/>
</dbReference>
<dbReference type="PRINTS" id="PR00119">
    <property type="entry name" value="CATATPASE"/>
</dbReference>
<evidence type="ECO:0000256" key="6">
    <source>
        <dbReference type="ARBA" id="ARBA00022840"/>
    </source>
</evidence>
<evidence type="ECO:0000256" key="10">
    <source>
        <dbReference type="ARBA" id="ARBA00023136"/>
    </source>
</evidence>
<gene>
    <name evidence="13" type="ORF">B1806_04625</name>
</gene>
<dbReference type="InterPro" id="IPR018303">
    <property type="entry name" value="ATPase_P-typ_P_site"/>
</dbReference>
<dbReference type="Pfam" id="PF00689">
    <property type="entry name" value="Cation_ATPase_C"/>
    <property type="match status" value="1"/>
</dbReference>
<dbReference type="InterPro" id="IPR008250">
    <property type="entry name" value="ATPase_P-typ_transduc_dom_A_sf"/>
</dbReference>
<dbReference type="GO" id="GO:0012505">
    <property type="term" value="C:endomembrane system"/>
    <property type="evidence" value="ECO:0007669"/>
    <property type="project" value="UniProtKB-SubCell"/>
</dbReference>
<evidence type="ECO:0000313" key="14">
    <source>
        <dbReference type="Proteomes" id="UP000307749"/>
    </source>
</evidence>
<evidence type="ECO:0000256" key="1">
    <source>
        <dbReference type="ARBA" id="ARBA00004127"/>
    </source>
</evidence>
<dbReference type="InterPro" id="IPR036412">
    <property type="entry name" value="HAD-like_sf"/>
</dbReference>
<proteinExistence type="inferred from homology"/>
<keyword evidence="7" id="KW-0460">Magnesium</keyword>
<dbReference type="AlphaFoldDB" id="A0A4S3KQI3"/>
<dbReference type="SUPFAM" id="SSF81660">
    <property type="entry name" value="Metal cation-transporting ATPase, ATP-binding domain N"/>
    <property type="match status" value="1"/>
</dbReference>
<feature type="transmembrane region" description="Helical" evidence="11">
    <location>
        <begin position="271"/>
        <end position="297"/>
    </location>
</feature>
<keyword evidence="14" id="KW-1185">Reference proteome</keyword>
<comment type="caution">
    <text evidence="13">The sequence shown here is derived from an EMBL/GenBank/DDBJ whole genome shotgun (WGS) entry which is preliminary data.</text>
</comment>
<dbReference type="PROSITE" id="PS00154">
    <property type="entry name" value="ATPASE_E1_E2"/>
    <property type="match status" value="1"/>
</dbReference>
<feature type="transmembrane region" description="Helical" evidence="11">
    <location>
        <begin position="860"/>
        <end position="877"/>
    </location>
</feature>
<keyword evidence="10 11" id="KW-0472">Membrane</keyword>
<reference evidence="13 14" key="1">
    <citation type="submission" date="2017-02" db="EMBL/GenBank/DDBJ databases">
        <title>Whole genome sequencing of Metallibacterium scheffleri DSM 24874 (T).</title>
        <authorList>
            <person name="Kumar S."/>
            <person name="Patil P."/>
            <person name="Patil P.B."/>
        </authorList>
    </citation>
    <scope>NUCLEOTIDE SEQUENCE [LARGE SCALE GENOMIC DNA]</scope>
    <source>
        <strain evidence="13 14">DSM 24874</strain>
    </source>
</reference>
<keyword evidence="9 11" id="KW-1133">Transmembrane helix</keyword>
<dbReference type="InterPro" id="IPR044492">
    <property type="entry name" value="P_typ_ATPase_HD_dom"/>
</dbReference>
<dbReference type="GO" id="GO:0016887">
    <property type="term" value="F:ATP hydrolysis activity"/>
    <property type="evidence" value="ECO:0007669"/>
    <property type="project" value="InterPro"/>
</dbReference>
<dbReference type="OrthoDB" id="9814270at2"/>
<keyword evidence="8" id="KW-1278">Translocase</keyword>
<evidence type="ECO:0000256" key="11">
    <source>
        <dbReference type="SAM" id="Phobius"/>
    </source>
</evidence>
<evidence type="ECO:0000259" key="12">
    <source>
        <dbReference type="SMART" id="SM00831"/>
    </source>
</evidence>
<feature type="transmembrane region" description="Helical" evidence="11">
    <location>
        <begin position="828"/>
        <end position="848"/>
    </location>
</feature>
<dbReference type="SFLD" id="SFLDG00002">
    <property type="entry name" value="C1.7:_P-type_atpase_like"/>
    <property type="match status" value="1"/>
</dbReference>
<dbReference type="STRING" id="993689.GCA_002077135_02301"/>
<dbReference type="FunFam" id="2.70.150.10:FF:000160">
    <property type="entry name" value="Sarcoplasmic/endoplasmic reticulum calcium ATPase 1"/>
    <property type="match status" value="1"/>
</dbReference>
<comment type="subcellular location">
    <subcellularLocation>
        <location evidence="1">Endomembrane system</location>
        <topology evidence="1">Multi-pass membrane protein</topology>
    </subcellularLocation>
</comment>
<dbReference type="InterPro" id="IPR059000">
    <property type="entry name" value="ATPase_P-type_domA"/>
</dbReference>
<feature type="transmembrane region" description="Helical" evidence="11">
    <location>
        <begin position="686"/>
        <end position="711"/>
    </location>
</feature>
<protein>
    <submittedName>
        <fullName evidence="13">Carbonate dehydratase</fullName>
    </submittedName>
</protein>
<comment type="similarity">
    <text evidence="2">Belongs to the cation transport ATPase (P-type) (TC 3.A.3) family. Type IIA subfamily.</text>
</comment>
<dbReference type="Pfam" id="PF13246">
    <property type="entry name" value="Cation_ATPase"/>
    <property type="match status" value="1"/>
</dbReference>
<dbReference type="SUPFAM" id="SSF81653">
    <property type="entry name" value="Calcium ATPase, transduction domain A"/>
    <property type="match status" value="1"/>
</dbReference>
<evidence type="ECO:0000256" key="2">
    <source>
        <dbReference type="ARBA" id="ARBA00005675"/>
    </source>
</evidence>
<dbReference type="NCBIfam" id="TIGR01494">
    <property type="entry name" value="ATPase_P-type"/>
    <property type="match status" value="3"/>
</dbReference>
<dbReference type="Gene3D" id="1.20.1110.10">
    <property type="entry name" value="Calcium-transporting ATPase, transmembrane domain"/>
    <property type="match status" value="1"/>
</dbReference>
<evidence type="ECO:0000256" key="5">
    <source>
        <dbReference type="ARBA" id="ARBA00022741"/>
    </source>
</evidence>
<dbReference type="SUPFAM" id="SSF81665">
    <property type="entry name" value="Calcium ATPase, transmembrane domain M"/>
    <property type="match status" value="1"/>
</dbReference>
<dbReference type="InterPro" id="IPR001757">
    <property type="entry name" value="P_typ_ATPase"/>
</dbReference>
<dbReference type="InterPro" id="IPR004014">
    <property type="entry name" value="ATPase_P-typ_cation-transptr_N"/>
</dbReference>
<dbReference type="PRINTS" id="PR00120">
    <property type="entry name" value="HATPASE"/>
</dbReference>
<evidence type="ECO:0000313" key="13">
    <source>
        <dbReference type="EMBL" id="THD11180.1"/>
    </source>
</evidence>
<dbReference type="GO" id="GO:0006883">
    <property type="term" value="P:intracellular sodium ion homeostasis"/>
    <property type="evidence" value="ECO:0007669"/>
    <property type="project" value="TreeGrafter"/>
</dbReference>
<evidence type="ECO:0000256" key="8">
    <source>
        <dbReference type="ARBA" id="ARBA00022967"/>
    </source>
</evidence>
<dbReference type="GO" id="GO:1902600">
    <property type="term" value="P:proton transmembrane transport"/>
    <property type="evidence" value="ECO:0007669"/>
    <property type="project" value="TreeGrafter"/>
</dbReference>
<dbReference type="InterPro" id="IPR050510">
    <property type="entry name" value="Cation_transp_ATPase_P-type"/>
</dbReference>
<dbReference type="SMART" id="SM00831">
    <property type="entry name" value="Cation_ATPase_N"/>
    <property type="match status" value="1"/>
</dbReference>
<dbReference type="GO" id="GO:0005391">
    <property type="term" value="F:P-type sodium:potassium-exchanging transporter activity"/>
    <property type="evidence" value="ECO:0007669"/>
    <property type="project" value="TreeGrafter"/>
</dbReference>
<feature type="transmembrane region" description="Helical" evidence="11">
    <location>
        <begin position="57"/>
        <end position="75"/>
    </location>
</feature>
<feature type="domain" description="Cation-transporting P-type ATPase N-terminal" evidence="12">
    <location>
        <begin position="3"/>
        <end position="77"/>
    </location>
</feature>
<accession>A0A4S3KQI3</accession>
<dbReference type="Pfam" id="PF08282">
    <property type="entry name" value="Hydrolase_3"/>
    <property type="match status" value="1"/>
</dbReference>
<dbReference type="Gene3D" id="2.70.150.10">
    <property type="entry name" value="Calcium-transporting ATPase, cytoplasmic transduction domain A"/>
    <property type="match status" value="1"/>
</dbReference>
<evidence type="ECO:0000256" key="7">
    <source>
        <dbReference type="ARBA" id="ARBA00022842"/>
    </source>
</evidence>
<evidence type="ECO:0000256" key="3">
    <source>
        <dbReference type="ARBA" id="ARBA00022553"/>
    </source>
</evidence>
<dbReference type="InterPro" id="IPR023299">
    <property type="entry name" value="ATPase_P-typ_cyto_dom_N"/>
</dbReference>
<dbReference type="SUPFAM" id="SSF56784">
    <property type="entry name" value="HAD-like"/>
    <property type="match status" value="1"/>
</dbReference>
<feature type="transmembrane region" description="Helical" evidence="11">
    <location>
        <begin position="717"/>
        <end position="738"/>
    </location>
</feature>
<sequence>MKNPHALDAASVLAAMGGDAQRGLDSAEAQMRLARHGANRLPEAKVRGAWLRLALQFHNPLIYVLLAAAALTLLLRDFTDTGVIAGVVIVNAFIGFLQEGKAEQALAAVHQLLAHRAVVLRDGLRQEIDAATLVPGDVVLIESGSRVPADLRLFEARSLRVDEAAITGESVAVDKSTAPVAVDAALAERSCMVWAATEARYGQARGVVVATGASTELGRIGHLVSAVPRSVTPLTRRLDRFARQITLFIVVASALIFIWGLWLEVLPPLEVFLAVVGLAVAAIPEGLPAIVTIVLALGARAMARHHALLRRLPAAETLGSVSVICTDKTGTLTRNEMTVVGVLLPGATLAVSGAGYAPEGGFNEDGKPVAPTQDTALQALARAALLCNDAQLQHDAQGAWTVAGDPTEGALLTLAHKAGLDAAREHADAPRVDAIPFESDRRYMATLHHDHHGHGFALLKGAPERVLELCTHTADGLPLRRDAWDARIAEAAASGRRLLAIAQRAVPAARSSLAEDDIAPGFALLGLVALQDPPRPEAAAAVAECRRAGIRVLMITGDHALTAAAIGNQLGLRGTGVLTGPEIDTLDTTALRARLQSTDVIARASPEHKLRLIAAFKAEGAQVAMTGDGVNDAPALKAADIGVAMGLRGTDAARAAADLVLGDDNFASVAHAVREGRRLFDNIRKALLFILPTNGGEAGVILLAVLLGWALPVSASQILWVNLVTEITLSVALAFEPAEPGIMRRPPRAPGAALLSGAMLARIAYVSLLMTASTFFAFQWELARGVGIDAARTAAVNMLVIGEMVYLFNMRHFTASSIHFGALRGNAVALWACALLAMAQALFTYAPPLQAVFHTRPLDAAAWLLLGVLGTAKFLAVEAEKWWLRRRGISV</sequence>
<dbReference type="SFLD" id="SFLDS00003">
    <property type="entry name" value="Haloacid_Dehalogenase"/>
    <property type="match status" value="1"/>
</dbReference>
<dbReference type="Proteomes" id="UP000307749">
    <property type="component" value="Unassembled WGS sequence"/>
</dbReference>
<dbReference type="Pfam" id="PF00690">
    <property type="entry name" value="Cation_ATPase_N"/>
    <property type="match status" value="1"/>
</dbReference>
<dbReference type="GO" id="GO:0005886">
    <property type="term" value="C:plasma membrane"/>
    <property type="evidence" value="ECO:0007669"/>
    <property type="project" value="TreeGrafter"/>
</dbReference>
<organism evidence="13 14">
    <name type="scientific">Metallibacterium scheffleri</name>
    <dbReference type="NCBI Taxonomy" id="993689"/>
    <lineage>
        <taxon>Bacteria</taxon>
        <taxon>Pseudomonadati</taxon>
        <taxon>Pseudomonadota</taxon>
        <taxon>Gammaproteobacteria</taxon>
        <taxon>Lysobacterales</taxon>
        <taxon>Rhodanobacteraceae</taxon>
        <taxon>Metallibacterium</taxon>
    </lineage>
</organism>
<feature type="transmembrane region" description="Helical" evidence="11">
    <location>
        <begin position="245"/>
        <end position="265"/>
    </location>
</feature>
<dbReference type="Pfam" id="PF00122">
    <property type="entry name" value="E1-E2_ATPase"/>
    <property type="match status" value="1"/>
</dbReference>
<evidence type="ECO:0000256" key="9">
    <source>
        <dbReference type="ARBA" id="ARBA00022989"/>
    </source>
</evidence>
<dbReference type="GO" id="GO:0036376">
    <property type="term" value="P:sodium ion export across plasma membrane"/>
    <property type="evidence" value="ECO:0007669"/>
    <property type="project" value="TreeGrafter"/>
</dbReference>
<evidence type="ECO:0000256" key="4">
    <source>
        <dbReference type="ARBA" id="ARBA00022692"/>
    </source>
</evidence>
<dbReference type="SFLD" id="SFLDF00027">
    <property type="entry name" value="p-type_atpase"/>
    <property type="match status" value="1"/>
</dbReference>
<dbReference type="EMBL" id="MWQO01000015">
    <property type="protein sequence ID" value="THD11180.1"/>
    <property type="molecule type" value="Genomic_DNA"/>
</dbReference>
<name>A0A4S3KQI3_9GAMM</name>
<keyword evidence="5" id="KW-0547">Nucleotide-binding</keyword>
<feature type="transmembrane region" description="Helical" evidence="11">
    <location>
        <begin position="759"/>
        <end position="778"/>
    </location>
</feature>
<dbReference type="InterPro" id="IPR023214">
    <property type="entry name" value="HAD_sf"/>
</dbReference>